<reference evidence="3" key="1">
    <citation type="journal article" date="2019" name="Int. J. Syst. Evol. Microbiol.">
        <title>The Global Catalogue of Microorganisms (GCM) 10K type strain sequencing project: providing services to taxonomists for standard genome sequencing and annotation.</title>
        <authorList>
            <consortium name="The Broad Institute Genomics Platform"/>
            <consortium name="The Broad Institute Genome Sequencing Center for Infectious Disease"/>
            <person name="Wu L."/>
            <person name="Ma J."/>
        </authorList>
    </citation>
    <scope>NUCLEOTIDE SEQUENCE [LARGE SCALE GENOMIC DNA]</scope>
    <source>
        <strain evidence="3">JCM 15503</strain>
    </source>
</reference>
<sequence>MSQSYAHAESTPSADDKVDAASRVQIVNSLADKMRDLYVFPDIGEQTAIALKKKLNDGGYDSVKYAVGLSTLLTTDVQAICNDLHLHVGYGETLPIDSDIDNSTQAEKDAFTRKQIEAFGSAFATVERLSGNIAYLDVHQFSPPNYSKQAIAVAMAQVADSAVLIVDLRNNHGGDPDTVALLSSYLFDKRTHLTDLYWRDGARTQQFWTDENVFGPKFGQLKPVFVLTSRRTFSAAEAFSYNLKILKRATIVGEATGGGANPGDIVRLKGNFSAFIPTGRAVNPITNTNWEGTGVTPDVFASYQTALLVAQKLAVQTLIAAEKDQQRLLELRGRSNELDAQLLSAKETAGK</sequence>
<dbReference type="Gene3D" id="3.30.750.44">
    <property type="match status" value="1"/>
</dbReference>
<dbReference type="Proteomes" id="UP001500279">
    <property type="component" value="Unassembled WGS sequence"/>
</dbReference>
<dbReference type="Gene3D" id="3.90.226.10">
    <property type="entry name" value="2-enoyl-CoA Hydratase, Chain A, domain 1"/>
    <property type="match status" value="1"/>
</dbReference>
<accession>A0ABP3VRU6</accession>
<evidence type="ECO:0000313" key="2">
    <source>
        <dbReference type="EMBL" id="GAA0766065.1"/>
    </source>
</evidence>
<dbReference type="EMBL" id="BAAAEW010000042">
    <property type="protein sequence ID" value="GAA0766065.1"/>
    <property type="molecule type" value="Genomic_DNA"/>
</dbReference>
<comment type="caution">
    <text evidence="2">The sequence shown here is derived from an EMBL/GenBank/DDBJ whole genome shotgun (WGS) entry which is preliminary data.</text>
</comment>
<dbReference type="InterPro" id="IPR029045">
    <property type="entry name" value="ClpP/crotonase-like_dom_sf"/>
</dbReference>
<dbReference type="Pfam" id="PF03572">
    <property type="entry name" value="Peptidase_S41"/>
    <property type="match status" value="1"/>
</dbReference>
<feature type="domain" description="Tail specific protease" evidence="1">
    <location>
        <begin position="104"/>
        <end position="302"/>
    </location>
</feature>
<dbReference type="CDD" id="cd07563">
    <property type="entry name" value="Peptidase_S41_IRBP"/>
    <property type="match status" value="1"/>
</dbReference>
<dbReference type="SMART" id="SM00245">
    <property type="entry name" value="TSPc"/>
    <property type="match status" value="1"/>
</dbReference>
<dbReference type="SUPFAM" id="SSF52096">
    <property type="entry name" value="ClpP/crotonase"/>
    <property type="match status" value="1"/>
</dbReference>
<protein>
    <submittedName>
        <fullName evidence="2">S41 family peptidase</fullName>
    </submittedName>
</protein>
<keyword evidence="3" id="KW-1185">Reference proteome</keyword>
<proteinExistence type="predicted"/>
<dbReference type="PANTHER" id="PTHR11261:SF3">
    <property type="entry name" value="RETINOL-BINDING PROTEIN 3"/>
    <property type="match status" value="1"/>
</dbReference>
<organism evidence="2 3">
    <name type="scientific">Ideonella azotifigens</name>
    <dbReference type="NCBI Taxonomy" id="513160"/>
    <lineage>
        <taxon>Bacteria</taxon>
        <taxon>Pseudomonadati</taxon>
        <taxon>Pseudomonadota</taxon>
        <taxon>Betaproteobacteria</taxon>
        <taxon>Burkholderiales</taxon>
        <taxon>Sphaerotilaceae</taxon>
        <taxon>Ideonella</taxon>
    </lineage>
</organism>
<dbReference type="InterPro" id="IPR005151">
    <property type="entry name" value="Tail-specific_protease"/>
</dbReference>
<evidence type="ECO:0000259" key="1">
    <source>
        <dbReference type="SMART" id="SM00245"/>
    </source>
</evidence>
<dbReference type="PANTHER" id="PTHR11261">
    <property type="entry name" value="INTERPHOTORECEPTOR RETINOID-BINDING PROTEIN"/>
    <property type="match status" value="1"/>
</dbReference>
<name>A0ABP3VRU6_9BURK</name>
<dbReference type="Pfam" id="PF11918">
    <property type="entry name" value="Peptidase_S41_N"/>
    <property type="match status" value="1"/>
</dbReference>
<evidence type="ECO:0000313" key="3">
    <source>
        <dbReference type="Proteomes" id="UP001500279"/>
    </source>
</evidence>
<gene>
    <name evidence="2" type="ORF">GCM10009107_53810</name>
</gene>